<evidence type="ECO:0000256" key="3">
    <source>
        <dbReference type="ARBA" id="ARBA00022448"/>
    </source>
</evidence>
<comment type="caution">
    <text evidence="11">The sequence shown here is derived from an EMBL/GenBank/DDBJ whole genome shotgun (WGS) entry which is preliminary data.</text>
</comment>
<dbReference type="EMBL" id="JADAQX010000665">
    <property type="protein sequence ID" value="KAF8819624.1"/>
    <property type="molecule type" value="Genomic_DNA"/>
</dbReference>
<keyword evidence="12" id="KW-1185">Reference proteome</keyword>
<sequence>MHRYCATLLPGKSTNLLKTFNALNRKSESSHYSSFFSNGHTVAVSAFHHASYTRHSILHLSKDWIAPHCCVSLKREKTNYLITDGFYRLLCGQQAASPKINVVFILRDGSEKCISAPVGISVLEVAHQNDIDLEGACEASLACSTCHVILEEETYNSLPEPSETEEDLLDLAPCLTMTSRLGCQVILTKEMDGIRIRLPSVTRNFYVDGHIPKPH</sequence>
<evidence type="ECO:0000256" key="2">
    <source>
        <dbReference type="ARBA" id="ARBA00019395"/>
    </source>
</evidence>
<dbReference type="PRINTS" id="PR00355">
    <property type="entry name" value="ADRENODOXIN"/>
</dbReference>
<dbReference type="CDD" id="cd00207">
    <property type="entry name" value="fer2"/>
    <property type="match status" value="1"/>
</dbReference>
<dbReference type="InterPro" id="IPR012675">
    <property type="entry name" value="Beta-grasp_dom_sf"/>
</dbReference>
<evidence type="ECO:0000313" key="11">
    <source>
        <dbReference type="EMBL" id="KAF8819624.1"/>
    </source>
</evidence>
<evidence type="ECO:0000313" key="12">
    <source>
        <dbReference type="Proteomes" id="UP000823046"/>
    </source>
</evidence>
<evidence type="ECO:0000256" key="9">
    <source>
        <dbReference type="ARBA" id="ARBA00034078"/>
    </source>
</evidence>
<dbReference type="InterPro" id="IPR001055">
    <property type="entry name" value="Adrenodoxin-like"/>
</dbReference>
<evidence type="ECO:0000256" key="7">
    <source>
        <dbReference type="ARBA" id="ARBA00023004"/>
    </source>
</evidence>
<evidence type="ECO:0000256" key="4">
    <source>
        <dbReference type="ARBA" id="ARBA00022714"/>
    </source>
</evidence>
<feature type="domain" description="2Fe-2S ferredoxin-type" evidence="10">
    <location>
        <begin position="100"/>
        <end position="202"/>
    </location>
</feature>
<accession>A0ABQ7J6L7</accession>
<evidence type="ECO:0000259" key="10">
    <source>
        <dbReference type="PROSITE" id="PS51085"/>
    </source>
</evidence>
<dbReference type="PROSITE" id="PS51085">
    <property type="entry name" value="2FE2S_FER_2"/>
    <property type="match status" value="1"/>
</dbReference>
<dbReference type="SUPFAM" id="SSF54292">
    <property type="entry name" value="2Fe-2S ferredoxin-like"/>
    <property type="match status" value="1"/>
</dbReference>
<comment type="cofactor">
    <cofactor evidence="9">
        <name>[2Fe-2S] cluster</name>
        <dbReference type="ChEBI" id="CHEBI:190135"/>
    </cofactor>
</comment>
<proteinExistence type="inferred from homology"/>
<keyword evidence="6" id="KW-0249">Electron transport</keyword>
<keyword evidence="8" id="KW-0411">Iron-sulfur</keyword>
<evidence type="ECO:0000256" key="1">
    <source>
        <dbReference type="ARBA" id="ARBA00010914"/>
    </source>
</evidence>
<keyword evidence="5" id="KW-0479">Metal-binding</keyword>
<evidence type="ECO:0000256" key="5">
    <source>
        <dbReference type="ARBA" id="ARBA00022723"/>
    </source>
</evidence>
<dbReference type="Pfam" id="PF00111">
    <property type="entry name" value="Fer2"/>
    <property type="match status" value="1"/>
</dbReference>
<comment type="similarity">
    <text evidence="1">Belongs to the adrenodoxin/putidaredoxin family.</text>
</comment>
<dbReference type="PANTHER" id="PTHR23426:SF72">
    <property type="entry name" value="2FE-2S FERREDOXIN-TYPE DOMAIN-CONTAINING PROTEIN"/>
    <property type="match status" value="1"/>
</dbReference>
<dbReference type="InterPro" id="IPR001041">
    <property type="entry name" value="2Fe-2S_ferredoxin-type"/>
</dbReference>
<dbReference type="Proteomes" id="UP000823046">
    <property type="component" value="Unassembled WGS sequence"/>
</dbReference>
<protein>
    <recommendedName>
        <fullName evidence="2">2Fe-2S ferredoxin</fullName>
    </recommendedName>
</protein>
<dbReference type="InterPro" id="IPR036010">
    <property type="entry name" value="2Fe-2S_ferredoxin-like_sf"/>
</dbReference>
<keyword evidence="7" id="KW-0408">Iron</keyword>
<keyword evidence="4" id="KW-0001">2Fe-2S</keyword>
<reference evidence="11 12" key="1">
    <citation type="journal article" date="2020" name="bioRxiv">
        <title>Metabolic contributions of an alphaproteobacterial endosymbiont in the apicomplexan Cardiosporidium cionae.</title>
        <authorList>
            <person name="Hunter E.S."/>
            <person name="Paight C.J."/>
            <person name="Lane C.E."/>
        </authorList>
    </citation>
    <scope>NUCLEOTIDE SEQUENCE [LARGE SCALE GENOMIC DNA]</scope>
    <source>
        <strain evidence="11">ESH_2018</strain>
    </source>
</reference>
<organism evidence="11 12">
    <name type="scientific">Cardiosporidium cionae</name>
    <dbReference type="NCBI Taxonomy" id="476202"/>
    <lineage>
        <taxon>Eukaryota</taxon>
        <taxon>Sar</taxon>
        <taxon>Alveolata</taxon>
        <taxon>Apicomplexa</taxon>
        <taxon>Aconoidasida</taxon>
        <taxon>Nephromycida</taxon>
        <taxon>Cardiosporidium</taxon>
    </lineage>
</organism>
<evidence type="ECO:0000256" key="6">
    <source>
        <dbReference type="ARBA" id="ARBA00022982"/>
    </source>
</evidence>
<name>A0ABQ7J6L7_9APIC</name>
<dbReference type="PANTHER" id="PTHR23426">
    <property type="entry name" value="FERREDOXIN/ADRENODOXIN"/>
    <property type="match status" value="1"/>
</dbReference>
<dbReference type="Gene3D" id="3.10.20.30">
    <property type="match status" value="1"/>
</dbReference>
<dbReference type="InterPro" id="IPR018298">
    <property type="entry name" value="Adrenodoxin_Fe-S_BS"/>
</dbReference>
<keyword evidence="3" id="KW-0813">Transport</keyword>
<gene>
    <name evidence="11" type="ORF">IE077_000750</name>
</gene>
<dbReference type="PROSITE" id="PS00814">
    <property type="entry name" value="ADX"/>
    <property type="match status" value="1"/>
</dbReference>
<evidence type="ECO:0000256" key="8">
    <source>
        <dbReference type="ARBA" id="ARBA00023014"/>
    </source>
</evidence>